<protein>
    <submittedName>
        <fullName evidence="3">Ion channel</fullName>
    </submittedName>
</protein>
<feature type="transmembrane region" description="Helical" evidence="1">
    <location>
        <begin position="125"/>
        <end position="145"/>
    </location>
</feature>
<accession>A0A199XUT7</accession>
<comment type="caution">
    <text evidence="3">The sequence shown here is derived from an EMBL/GenBank/DDBJ whole genome shotgun (WGS) entry which is preliminary data.</text>
</comment>
<dbReference type="InterPro" id="IPR013099">
    <property type="entry name" value="K_chnl_dom"/>
</dbReference>
<keyword evidence="4" id="KW-1185">Reference proteome</keyword>
<feature type="transmembrane region" description="Helical" evidence="1">
    <location>
        <begin position="71"/>
        <end position="86"/>
    </location>
</feature>
<sequence length="222" mass="25894">MGNKTIHTKLGNYRFEFLLTALLLLIFDKIFFPNNDFYLKYIWPLNMVVISIASFGIYLEHNKKIKTIRNILSLISILMPFGFIFLNQHFWFIQILTIFFIIYYCFIFSEVMFQITYSKEVRINVIIGSFCGYMLLSMIALFTYLLIEYNFSNSFHGISTGNPSFIYNELSYFSFITLTSIGFGDIYPITDMSRLVTAFFGMAGQFYMVAVVGIIISKFTSK</sequence>
<keyword evidence="1" id="KW-0812">Transmembrane</keyword>
<dbReference type="Proteomes" id="UP000093807">
    <property type="component" value="Unassembled WGS sequence"/>
</dbReference>
<proteinExistence type="predicted"/>
<evidence type="ECO:0000313" key="4">
    <source>
        <dbReference type="Proteomes" id="UP000093807"/>
    </source>
</evidence>
<organism evidence="3 4">
    <name type="scientific">Flavobacterium succinicans</name>
    <dbReference type="NCBI Taxonomy" id="29536"/>
    <lineage>
        <taxon>Bacteria</taxon>
        <taxon>Pseudomonadati</taxon>
        <taxon>Bacteroidota</taxon>
        <taxon>Flavobacteriia</taxon>
        <taxon>Flavobacteriales</taxon>
        <taxon>Flavobacteriaceae</taxon>
        <taxon>Flavobacterium</taxon>
    </lineage>
</organism>
<dbReference type="AlphaFoldDB" id="A0A199XUT7"/>
<evidence type="ECO:0000313" key="3">
    <source>
        <dbReference type="EMBL" id="OAZ05001.1"/>
    </source>
</evidence>
<evidence type="ECO:0000256" key="1">
    <source>
        <dbReference type="SAM" id="Phobius"/>
    </source>
</evidence>
<gene>
    <name evidence="3" type="ORF">FLB_08490</name>
</gene>
<keyword evidence="1" id="KW-1133">Transmembrane helix</keyword>
<name>A0A199XUT7_9FLAO</name>
<feature type="domain" description="Potassium channel" evidence="2">
    <location>
        <begin position="169"/>
        <end position="220"/>
    </location>
</feature>
<keyword evidence="1" id="KW-0472">Membrane</keyword>
<dbReference type="SUPFAM" id="SSF81324">
    <property type="entry name" value="Voltage-gated potassium channels"/>
    <property type="match status" value="1"/>
</dbReference>
<feature type="transmembrane region" description="Helical" evidence="1">
    <location>
        <begin position="38"/>
        <end position="59"/>
    </location>
</feature>
<feature type="transmembrane region" description="Helical" evidence="1">
    <location>
        <begin position="12"/>
        <end position="32"/>
    </location>
</feature>
<evidence type="ECO:0000259" key="2">
    <source>
        <dbReference type="Pfam" id="PF07885"/>
    </source>
</evidence>
<dbReference type="EMBL" id="JMTM01000017">
    <property type="protein sequence ID" value="OAZ05001.1"/>
    <property type="molecule type" value="Genomic_DNA"/>
</dbReference>
<reference evidence="3 4" key="1">
    <citation type="submission" date="2016-06" db="EMBL/GenBank/DDBJ databases">
        <title>Draft genome sequence of Flavobacterium succinicans strain DD5b.</title>
        <authorList>
            <person name="Poehlein A."/>
            <person name="Daniel R."/>
            <person name="Simeonova D.D."/>
        </authorList>
    </citation>
    <scope>NUCLEOTIDE SEQUENCE [LARGE SCALE GENOMIC DNA]</scope>
    <source>
        <strain evidence="3 4">DD5b</strain>
    </source>
</reference>
<feature type="transmembrane region" description="Helical" evidence="1">
    <location>
        <begin position="195"/>
        <end position="216"/>
    </location>
</feature>
<feature type="transmembrane region" description="Helical" evidence="1">
    <location>
        <begin position="92"/>
        <end position="113"/>
    </location>
</feature>
<dbReference type="OrthoDB" id="9799090at2"/>
<dbReference type="Pfam" id="PF07885">
    <property type="entry name" value="Ion_trans_2"/>
    <property type="match status" value="1"/>
</dbReference>
<dbReference type="PATRIC" id="fig|29536.5.peg.876"/>
<dbReference type="Gene3D" id="1.10.287.70">
    <property type="match status" value="1"/>
</dbReference>